<gene>
    <name evidence="12" type="ORF">C8N34_1347</name>
</gene>
<evidence type="ECO:0000256" key="3">
    <source>
        <dbReference type="ARBA" id="ARBA00022722"/>
    </source>
</evidence>
<dbReference type="SMART" id="SM00490">
    <property type="entry name" value="HELICc"/>
    <property type="match status" value="1"/>
</dbReference>
<organism evidence="12 13">
    <name type="scientific">Gemmobacter caeni</name>
    <dbReference type="NCBI Taxonomy" id="589035"/>
    <lineage>
        <taxon>Bacteria</taxon>
        <taxon>Pseudomonadati</taxon>
        <taxon>Pseudomonadota</taxon>
        <taxon>Alphaproteobacteria</taxon>
        <taxon>Rhodobacterales</taxon>
        <taxon>Paracoccaceae</taxon>
        <taxon>Gemmobacter</taxon>
    </lineage>
</organism>
<feature type="domain" description="HD Cas3-type" evidence="11">
    <location>
        <begin position="31"/>
        <end position="200"/>
    </location>
</feature>
<comment type="caution">
    <text evidence="12">The sequence shown here is derived from an EMBL/GenBank/DDBJ whole genome shotgun (WGS) entry which is preliminary data.</text>
</comment>
<sequence>MTAVNSGDRVVENGGEMRGYLDWPGKSAIAEGMPEHPAVYHMLDVAAVAEVLIAPFRFPKPLTQALILLTGLHDLGKIGNQFRAMLRDGGRQSQKHWEITEVLLRHHEKMLEDRLGAQWRPLRQLVAASAGHHGWPPGLNDKGFSGPLGLTGMQAVEDSGEVVATFLALWPEASLADVTTAQAKALSWWLPGLVTAADWIGSNTGWFPAMAAGPDLADYLTGARERAARAVSEAGLAGTPIGTVPLFDFSLRPMQAACQSIDLPEGPMLAVIEDETGAGKTEAALILAQRMMQAGKGRGLFFALPTMATADAMFARAETVLGRLFAGVPSVTLAHGRSALSERYRSIVNAARESSDTITCTPWLAENRRKALLADVGVGTVDQALLAALPTRFNTLRHFGLSSKILIVDEVHEIGEPYMASVLEQLLRLHRGAGGSAILLTATLPLDLRRRLLATYEGAAENPAYPALTLSSGAVRTDLPQETGAKGAVAVARLDSAAEAVTLLAQAAGQGAACVWVRNAVDDAIAAVQDLRAAGVEADLLHARFALCDRKRIEAAALSRFGKAGAGRADRVMIATQVIESSLDLDFDVMVSDLAPMAALVQRTGRLWRHMEARPRAGRPVPAPVLHVVSPDPAAVADAHWLNRVLDRGAFVYPHDLQWRTADHLFREGRIVAPSGLRGLIEAVHGADLPPVPEPLLHAEAERLGSNAARGAHGWQNVIRLAEGYRNGGAASNDADYPTRLGLPQRVLVLARAGQGGLQPFAAGPEGWALSEVTASLVRLAALPLPDQNAPAIVAVKAGWPDWKRDALWICPVAEDGAICEGLRYDPDLGLLFDTPHVRG</sequence>
<dbReference type="Gene3D" id="1.10.3210.30">
    <property type="match status" value="1"/>
</dbReference>
<evidence type="ECO:0000256" key="9">
    <source>
        <dbReference type="ARBA" id="ARBA00023118"/>
    </source>
</evidence>
<evidence type="ECO:0000259" key="10">
    <source>
        <dbReference type="PROSITE" id="PS51192"/>
    </source>
</evidence>
<dbReference type="Pfam" id="PF22590">
    <property type="entry name" value="Cas3-like_C_2"/>
    <property type="match status" value="1"/>
</dbReference>
<evidence type="ECO:0000256" key="5">
    <source>
        <dbReference type="ARBA" id="ARBA00022741"/>
    </source>
</evidence>
<dbReference type="GO" id="GO:0003723">
    <property type="term" value="F:RNA binding"/>
    <property type="evidence" value="ECO:0007669"/>
    <property type="project" value="TreeGrafter"/>
</dbReference>
<dbReference type="SUPFAM" id="SSF52540">
    <property type="entry name" value="P-loop containing nucleoside triphosphate hydrolases"/>
    <property type="match status" value="1"/>
</dbReference>
<keyword evidence="6" id="KW-0378">Hydrolase</keyword>
<reference evidence="12 13" key="1">
    <citation type="submission" date="2018-04" db="EMBL/GenBank/DDBJ databases">
        <title>Genomic Encyclopedia of Archaeal and Bacterial Type Strains, Phase II (KMG-II): from individual species to whole genera.</title>
        <authorList>
            <person name="Goeker M."/>
        </authorList>
    </citation>
    <scope>NUCLEOTIDE SEQUENCE [LARGE SCALE GENOMIC DNA]</scope>
    <source>
        <strain evidence="12 13">DSM 21823</strain>
    </source>
</reference>
<evidence type="ECO:0000256" key="2">
    <source>
        <dbReference type="ARBA" id="ARBA00009046"/>
    </source>
</evidence>
<dbReference type="EMBL" id="QBKP01000034">
    <property type="protein sequence ID" value="PTX40391.1"/>
    <property type="molecule type" value="Genomic_DNA"/>
</dbReference>
<dbReference type="CDD" id="cd09641">
    <property type="entry name" value="Cas3''_I"/>
    <property type="match status" value="1"/>
</dbReference>
<evidence type="ECO:0000259" key="11">
    <source>
        <dbReference type="PROSITE" id="PS51643"/>
    </source>
</evidence>
<dbReference type="InterPro" id="IPR011545">
    <property type="entry name" value="DEAD/DEAH_box_helicase_dom"/>
</dbReference>
<keyword evidence="5" id="KW-0547">Nucleotide-binding</keyword>
<evidence type="ECO:0000256" key="1">
    <source>
        <dbReference type="ARBA" id="ARBA00006847"/>
    </source>
</evidence>
<dbReference type="PANTHER" id="PTHR47963:SF9">
    <property type="entry name" value="CRISPR-ASSOCIATED ENDONUCLEASE_HELICASE CAS3"/>
    <property type="match status" value="1"/>
</dbReference>
<feature type="domain" description="Helicase ATP-binding" evidence="10">
    <location>
        <begin position="261"/>
        <end position="450"/>
    </location>
</feature>
<dbReference type="CDD" id="cd17930">
    <property type="entry name" value="DEXHc_cas3"/>
    <property type="match status" value="1"/>
</dbReference>
<dbReference type="NCBIfam" id="TIGR01587">
    <property type="entry name" value="cas3_core"/>
    <property type="match status" value="1"/>
</dbReference>
<protein>
    <submittedName>
        <fullName evidence="12">CRISPR-associated Cas3 family helicase</fullName>
    </submittedName>
</protein>
<comment type="similarity">
    <text evidence="2">In the central section; belongs to the CRISPR-associated helicase Cas3 family.</text>
</comment>
<dbReference type="PANTHER" id="PTHR47963">
    <property type="entry name" value="DEAD-BOX ATP-DEPENDENT RNA HELICASE 47, MITOCHONDRIAL"/>
    <property type="match status" value="1"/>
</dbReference>
<keyword evidence="8" id="KW-0067">ATP-binding</keyword>
<dbReference type="Pfam" id="PF18019">
    <property type="entry name" value="Cas3_HD"/>
    <property type="match status" value="1"/>
</dbReference>
<evidence type="ECO:0000313" key="13">
    <source>
        <dbReference type="Proteomes" id="UP000244224"/>
    </source>
</evidence>
<dbReference type="InterPro" id="IPR001650">
    <property type="entry name" value="Helicase_C-like"/>
</dbReference>
<keyword evidence="4" id="KW-0479">Metal-binding</keyword>
<dbReference type="RefSeq" id="WP_242013912.1">
    <property type="nucleotide sequence ID" value="NZ_QBKP01000034.1"/>
</dbReference>
<dbReference type="SMART" id="SM00487">
    <property type="entry name" value="DEXDc"/>
    <property type="match status" value="1"/>
</dbReference>
<name>A0A2T6A989_9RHOB</name>
<dbReference type="PROSITE" id="PS51643">
    <property type="entry name" value="HD_CAS3"/>
    <property type="match status" value="1"/>
</dbReference>
<dbReference type="GO" id="GO:0051607">
    <property type="term" value="P:defense response to virus"/>
    <property type="evidence" value="ECO:0007669"/>
    <property type="project" value="UniProtKB-KW"/>
</dbReference>
<keyword evidence="13" id="KW-1185">Reference proteome</keyword>
<dbReference type="Proteomes" id="UP000244224">
    <property type="component" value="Unassembled WGS sequence"/>
</dbReference>
<dbReference type="InterPro" id="IPR050547">
    <property type="entry name" value="DEAD_box_RNA_helicases"/>
</dbReference>
<keyword evidence="9" id="KW-0051">Antiviral defense</keyword>
<proteinExistence type="inferred from homology"/>
<dbReference type="InterPro" id="IPR054712">
    <property type="entry name" value="Cas3-like_dom"/>
</dbReference>
<evidence type="ECO:0000256" key="4">
    <source>
        <dbReference type="ARBA" id="ARBA00022723"/>
    </source>
</evidence>
<dbReference type="GO" id="GO:0016787">
    <property type="term" value="F:hydrolase activity"/>
    <property type="evidence" value="ECO:0007669"/>
    <property type="project" value="UniProtKB-KW"/>
</dbReference>
<comment type="similarity">
    <text evidence="1">In the N-terminal section; belongs to the CRISPR-associated nuclease Cas3-HD family.</text>
</comment>
<dbReference type="GO" id="GO:0046872">
    <property type="term" value="F:metal ion binding"/>
    <property type="evidence" value="ECO:0007669"/>
    <property type="project" value="UniProtKB-KW"/>
</dbReference>
<dbReference type="GO" id="GO:0003724">
    <property type="term" value="F:RNA helicase activity"/>
    <property type="evidence" value="ECO:0007669"/>
    <property type="project" value="TreeGrafter"/>
</dbReference>
<dbReference type="NCBIfam" id="TIGR01596">
    <property type="entry name" value="cas3_HD"/>
    <property type="match status" value="1"/>
</dbReference>
<evidence type="ECO:0000256" key="6">
    <source>
        <dbReference type="ARBA" id="ARBA00022801"/>
    </source>
</evidence>
<dbReference type="InterPro" id="IPR014001">
    <property type="entry name" value="Helicase_ATP-bd"/>
</dbReference>
<dbReference type="GO" id="GO:0004518">
    <property type="term" value="F:nuclease activity"/>
    <property type="evidence" value="ECO:0007669"/>
    <property type="project" value="UniProtKB-KW"/>
</dbReference>
<keyword evidence="7" id="KW-0347">Helicase</keyword>
<dbReference type="InterPro" id="IPR038257">
    <property type="entry name" value="CRISPR-assoc_Cas3_HD_sf"/>
</dbReference>
<dbReference type="AlphaFoldDB" id="A0A2T6A989"/>
<keyword evidence="3" id="KW-0540">Nuclease</keyword>
<accession>A0A2T6A989</accession>
<evidence type="ECO:0000256" key="8">
    <source>
        <dbReference type="ARBA" id="ARBA00022840"/>
    </source>
</evidence>
<dbReference type="InterPro" id="IPR027417">
    <property type="entry name" value="P-loop_NTPase"/>
</dbReference>
<dbReference type="Gene3D" id="3.40.50.300">
    <property type="entry name" value="P-loop containing nucleotide triphosphate hydrolases"/>
    <property type="match status" value="2"/>
</dbReference>
<evidence type="ECO:0000256" key="7">
    <source>
        <dbReference type="ARBA" id="ARBA00022806"/>
    </source>
</evidence>
<dbReference type="InterPro" id="IPR006483">
    <property type="entry name" value="CRISPR-assoc_Cas3_HD"/>
</dbReference>
<dbReference type="Pfam" id="PF00270">
    <property type="entry name" value="DEAD"/>
    <property type="match status" value="1"/>
</dbReference>
<dbReference type="InterPro" id="IPR006474">
    <property type="entry name" value="Helicase_Cas3_CRISPR-ass_core"/>
</dbReference>
<evidence type="ECO:0000313" key="12">
    <source>
        <dbReference type="EMBL" id="PTX40391.1"/>
    </source>
</evidence>
<dbReference type="GO" id="GO:0005524">
    <property type="term" value="F:ATP binding"/>
    <property type="evidence" value="ECO:0007669"/>
    <property type="project" value="UniProtKB-KW"/>
</dbReference>
<dbReference type="PROSITE" id="PS51192">
    <property type="entry name" value="HELICASE_ATP_BIND_1"/>
    <property type="match status" value="1"/>
</dbReference>